<feature type="region of interest" description="Disordered" evidence="1">
    <location>
        <begin position="65"/>
        <end position="98"/>
    </location>
</feature>
<feature type="region of interest" description="Disordered" evidence="1">
    <location>
        <begin position="123"/>
        <end position="143"/>
    </location>
</feature>
<gene>
    <name evidence="2" type="primary">BQ5605_C006g03940</name>
    <name evidence="2" type="ORF">BQ5605_C006G03940</name>
</gene>
<evidence type="ECO:0000313" key="3">
    <source>
        <dbReference type="Proteomes" id="UP000249464"/>
    </source>
</evidence>
<sequence>MQRTPRCFALASAATTRSLVSLQRPFSSVPPLQSKASKSRSKKTKLLVRQPTAVKIAVAPGSVAGLSNKGKASTAPRGLLEEEEEPSQPIHRAPEVFTKSSVNGASAKEVISDHLEVVDAKQSTVSSSHDKLHQSQEEEGTIYTSPPPFNVPLLMSACFAFSVFSLSGADIARRGYASYDEDKEAYELASPWKRYTFAGGFVCVSVGLVLWGTLAPGRVITKLTIRRGPTTATPKSSTPLATRYPPTSLVSIYTPLTRLPIMGGRPRQVELHRFVLLGPLAQGPKSWHPTHHSPIGTAQNKRHNPVSRALANLSDLLIAPSKPTSPSDRWKNKGTLSHVPLLVQGDRFSYTLGKRRAGKQGDLARAWCEDWEGFEKALLDKE</sequence>
<dbReference type="AlphaFoldDB" id="A0A2X0MZR6"/>
<feature type="region of interest" description="Disordered" evidence="1">
    <location>
        <begin position="25"/>
        <end position="46"/>
    </location>
</feature>
<feature type="compositionally biased region" description="Basic residues" evidence="1">
    <location>
        <begin position="37"/>
        <end position="46"/>
    </location>
</feature>
<name>A0A2X0MZR6_9BASI</name>
<proteinExistence type="predicted"/>
<evidence type="ECO:0000256" key="1">
    <source>
        <dbReference type="SAM" id="MobiDB-lite"/>
    </source>
</evidence>
<keyword evidence="3" id="KW-1185">Reference proteome</keyword>
<protein>
    <submittedName>
        <fullName evidence="2">BQ5605_C006g03940 protein</fullName>
    </submittedName>
</protein>
<dbReference type="Proteomes" id="UP000249464">
    <property type="component" value="Unassembled WGS sequence"/>
</dbReference>
<evidence type="ECO:0000313" key="2">
    <source>
        <dbReference type="EMBL" id="SGY54966.1"/>
    </source>
</evidence>
<dbReference type="EMBL" id="FQNC01000044">
    <property type="protein sequence ID" value="SGY54966.1"/>
    <property type="molecule type" value="Genomic_DNA"/>
</dbReference>
<organism evidence="2 3">
    <name type="scientific">Microbotryum silenes-dioicae</name>
    <dbReference type="NCBI Taxonomy" id="796604"/>
    <lineage>
        <taxon>Eukaryota</taxon>
        <taxon>Fungi</taxon>
        <taxon>Dikarya</taxon>
        <taxon>Basidiomycota</taxon>
        <taxon>Pucciniomycotina</taxon>
        <taxon>Microbotryomycetes</taxon>
        <taxon>Microbotryales</taxon>
        <taxon>Microbotryaceae</taxon>
        <taxon>Microbotryum</taxon>
    </lineage>
</organism>
<reference evidence="2 3" key="1">
    <citation type="submission" date="2016-11" db="EMBL/GenBank/DDBJ databases">
        <authorList>
            <person name="Jaros S."/>
            <person name="Januszkiewicz K."/>
            <person name="Wedrychowicz H."/>
        </authorList>
    </citation>
    <scope>NUCLEOTIDE SEQUENCE [LARGE SCALE GENOMIC DNA]</scope>
</reference>
<accession>A0A2X0MZR6</accession>